<feature type="non-terminal residue" evidence="2">
    <location>
        <position position="78"/>
    </location>
</feature>
<dbReference type="EMBL" id="WIXE01020387">
    <property type="protein sequence ID" value="KAK5969258.1"/>
    <property type="molecule type" value="Genomic_DNA"/>
</dbReference>
<accession>A0AAN8IGJ3</accession>
<name>A0AAN8IGJ3_TRICO</name>
<organism evidence="2 3">
    <name type="scientific">Trichostrongylus colubriformis</name>
    <name type="common">Black scour worm</name>
    <dbReference type="NCBI Taxonomy" id="6319"/>
    <lineage>
        <taxon>Eukaryota</taxon>
        <taxon>Metazoa</taxon>
        <taxon>Ecdysozoa</taxon>
        <taxon>Nematoda</taxon>
        <taxon>Chromadorea</taxon>
        <taxon>Rhabditida</taxon>
        <taxon>Rhabditina</taxon>
        <taxon>Rhabditomorpha</taxon>
        <taxon>Strongyloidea</taxon>
        <taxon>Trichostrongylidae</taxon>
        <taxon>Trichostrongylus</taxon>
    </lineage>
</organism>
<proteinExistence type="predicted"/>
<protein>
    <submittedName>
        <fullName evidence="2">Uncharacterized protein</fullName>
    </submittedName>
</protein>
<dbReference type="Proteomes" id="UP001331761">
    <property type="component" value="Unassembled WGS sequence"/>
</dbReference>
<feature type="compositionally biased region" description="Basic and acidic residues" evidence="1">
    <location>
        <begin position="46"/>
        <end position="78"/>
    </location>
</feature>
<comment type="caution">
    <text evidence="2">The sequence shown here is derived from an EMBL/GenBank/DDBJ whole genome shotgun (WGS) entry which is preliminary data.</text>
</comment>
<dbReference type="AlphaFoldDB" id="A0AAN8IGJ3"/>
<sequence>MPPKKVLAGKVEKLFQGISNVWGQALGVDKLQTLIQGESSTSYPVSRDEKEKEKEKEKDKDKDKEKDKDPPTKKQSDK</sequence>
<gene>
    <name evidence="2" type="ORF">GCK32_007251</name>
</gene>
<keyword evidence="3" id="KW-1185">Reference proteome</keyword>
<evidence type="ECO:0000256" key="1">
    <source>
        <dbReference type="SAM" id="MobiDB-lite"/>
    </source>
</evidence>
<feature type="region of interest" description="Disordered" evidence="1">
    <location>
        <begin position="37"/>
        <end position="78"/>
    </location>
</feature>
<evidence type="ECO:0000313" key="3">
    <source>
        <dbReference type="Proteomes" id="UP001331761"/>
    </source>
</evidence>
<reference evidence="2 3" key="1">
    <citation type="submission" date="2019-10" db="EMBL/GenBank/DDBJ databases">
        <title>Assembly and Annotation for the nematode Trichostrongylus colubriformis.</title>
        <authorList>
            <person name="Martin J."/>
        </authorList>
    </citation>
    <scope>NUCLEOTIDE SEQUENCE [LARGE SCALE GENOMIC DNA]</scope>
    <source>
        <strain evidence="2">G859</strain>
        <tissue evidence="2">Whole worm</tissue>
    </source>
</reference>
<evidence type="ECO:0000313" key="2">
    <source>
        <dbReference type="EMBL" id="KAK5969258.1"/>
    </source>
</evidence>